<dbReference type="OrthoDB" id="6515149at2759"/>
<dbReference type="FunFam" id="3.10.250.10:FF:000016">
    <property type="entry name" value="Scavenger receptor cysteine-rich protein type 12"/>
    <property type="match status" value="1"/>
</dbReference>
<dbReference type="Pfam" id="PF00530">
    <property type="entry name" value="SRCR"/>
    <property type="match status" value="1"/>
</dbReference>
<keyword evidence="3" id="KW-0732">Signal</keyword>
<dbReference type="GO" id="GO:0016020">
    <property type="term" value="C:membrane"/>
    <property type="evidence" value="ECO:0007669"/>
    <property type="project" value="UniProtKB-SubCell"/>
</dbReference>
<dbReference type="InParanoid" id="A0A1V9X4P6"/>
<keyword evidence="8" id="KW-0325">Glycoprotein</keyword>
<evidence type="ECO:0000256" key="7">
    <source>
        <dbReference type="ARBA" id="ARBA00023157"/>
    </source>
</evidence>
<dbReference type="InterPro" id="IPR053243">
    <property type="entry name" value="SJ_maturation_regulator"/>
</dbReference>
<feature type="domain" description="SRCR" evidence="10">
    <location>
        <begin position="35"/>
        <end position="139"/>
    </location>
</feature>
<dbReference type="InterPro" id="IPR001190">
    <property type="entry name" value="SRCR"/>
</dbReference>
<evidence type="ECO:0000256" key="2">
    <source>
        <dbReference type="ARBA" id="ARBA00022692"/>
    </source>
</evidence>
<evidence type="ECO:0000256" key="9">
    <source>
        <dbReference type="PROSITE-ProRule" id="PRU00196"/>
    </source>
</evidence>
<feature type="non-terminal residue" evidence="11">
    <location>
        <position position="242"/>
    </location>
</feature>
<dbReference type="GO" id="GO:0045217">
    <property type="term" value="P:cell-cell junction maintenance"/>
    <property type="evidence" value="ECO:0007669"/>
    <property type="project" value="TreeGrafter"/>
</dbReference>
<comment type="subcellular location">
    <subcellularLocation>
        <location evidence="1">Membrane</location>
        <topology evidence="1">Single-pass membrane protein</topology>
    </subcellularLocation>
</comment>
<keyword evidence="6" id="KW-0472">Membrane</keyword>
<protein>
    <recommendedName>
        <fullName evidence="10">SRCR domain-containing protein</fullName>
    </recommendedName>
</protein>
<dbReference type="SMART" id="SM00202">
    <property type="entry name" value="SR"/>
    <property type="match status" value="1"/>
</dbReference>
<dbReference type="STRING" id="418985.A0A1V9X4P6"/>
<reference evidence="11 12" key="1">
    <citation type="journal article" date="2017" name="Gigascience">
        <title>Draft genome of the honey bee ectoparasitic mite, Tropilaelaps mercedesae, is shaped by the parasitic life history.</title>
        <authorList>
            <person name="Dong X."/>
            <person name="Armstrong S.D."/>
            <person name="Xia D."/>
            <person name="Makepeace B.L."/>
            <person name="Darby A.C."/>
            <person name="Kadowaki T."/>
        </authorList>
    </citation>
    <scope>NUCLEOTIDE SEQUENCE [LARGE SCALE GENOMIC DNA]</scope>
    <source>
        <strain evidence="11">Wuxi-XJTLU</strain>
    </source>
</reference>
<evidence type="ECO:0000256" key="6">
    <source>
        <dbReference type="ARBA" id="ARBA00023136"/>
    </source>
</evidence>
<keyword evidence="12" id="KW-1185">Reference proteome</keyword>
<accession>A0A1V9X4P6</accession>
<dbReference type="Proteomes" id="UP000192247">
    <property type="component" value="Unassembled WGS sequence"/>
</dbReference>
<dbReference type="AlphaFoldDB" id="A0A1V9X4P6"/>
<feature type="disulfide bond" evidence="9">
    <location>
        <begin position="105"/>
        <end position="115"/>
    </location>
</feature>
<evidence type="ECO:0000259" key="10">
    <source>
        <dbReference type="PROSITE" id="PS50287"/>
    </source>
</evidence>
<evidence type="ECO:0000313" key="12">
    <source>
        <dbReference type="Proteomes" id="UP000192247"/>
    </source>
</evidence>
<name>A0A1V9X4P6_9ACAR</name>
<keyword evidence="4" id="KW-0677">Repeat</keyword>
<dbReference type="PANTHER" id="PTHR47653">
    <property type="entry name" value="PROTEIN BARK BEETLE"/>
    <property type="match status" value="1"/>
</dbReference>
<evidence type="ECO:0000256" key="4">
    <source>
        <dbReference type="ARBA" id="ARBA00022737"/>
    </source>
</evidence>
<comment type="caution">
    <text evidence="9">Lacks conserved residue(s) required for the propagation of feature annotation.</text>
</comment>
<evidence type="ECO:0000313" key="11">
    <source>
        <dbReference type="EMBL" id="OQR68555.1"/>
    </source>
</evidence>
<evidence type="ECO:0000256" key="3">
    <source>
        <dbReference type="ARBA" id="ARBA00022729"/>
    </source>
</evidence>
<dbReference type="InterPro" id="IPR036772">
    <property type="entry name" value="SRCR-like_dom_sf"/>
</dbReference>
<dbReference type="PRINTS" id="PR00258">
    <property type="entry name" value="SPERACTRCPTR"/>
</dbReference>
<keyword evidence="7 9" id="KW-1015">Disulfide bond</keyword>
<dbReference type="SUPFAM" id="SSF56487">
    <property type="entry name" value="SRCR-like"/>
    <property type="match status" value="1"/>
</dbReference>
<sequence length="242" mass="27277">MSPSKGTVENPVLLTSQGDPLSAFSTLEHRQWPDIRLVDGDSPNEGRLQVQYRSRWMSVCTNSRNWTLNDLSVVCRHLGFGGGNIYRWFEKYNHTEQLSLQRPNCTGQEGRLDACSGWDTRLIGSGTCEYHLDVGVHCSLKLGSETASYWKGVHFDRARASRRKRYQNRVDRLISKSVLSNVVIRHAGRDRLGQALPALHVMRGNPPVMTNVTVEGSAFTGVNISNPDDFFVIQDAKFINNR</sequence>
<keyword evidence="2" id="KW-0812">Transmembrane</keyword>
<evidence type="ECO:0000256" key="1">
    <source>
        <dbReference type="ARBA" id="ARBA00004167"/>
    </source>
</evidence>
<proteinExistence type="predicted"/>
<evidence type="ECO:0000256" key="5">
    <source>
        <dbReference type="ARBA" id="ARBA00022989"/>
    </source>
</evidence>
<keyword evidence="5" id="KW-1133">Transmembrane helix</keyword>
<gene>
    <name evidence="11" type="ORF">BIW11_01991</name>
</gene>
<dbReference type="PROSITE" id="PS50287">
    <property type="entry name" value="SRCR_2"/>
    <property type="match status" value="1"/>
</dbReference>
<dbReference type="EMBL" id="MNPL01024361">
    <property type="protein sequence ID" value="OQR68555.1"/>
    <property type="molecule type" value="Genomic_DNA"/>
</dbReference>
<dbReference type="PANTHER" id="PTHR47653:SF1">
    <property type="entry name" value="DELETED IN MALIGNANT BRAIN TUMORS 1 PROTEIN"/>
    <property type="match status" value="1"/>
</dbReference>
<dbReference type="Gene3D" id="3.10.250.10">
    <property type="entry name" value="SRCR-like domain"/>
    <property type="match status" value="1"/>
</dbReference>
<evidence type="ECO:0000256" key="8">
    <source>
        <dbReference type="ARBA" id="ARBA00023180"/>
    </source>
</evidence>
<organism evidence="11 12">
    <name type="scientific">Tropilaelaps mercedesae</name>
    <dbReference type="NCBI Taxonomy" id="418985"/>
    <lineage>
        <taxon>Eukaryota</taxon>
        <taxon>Metazoa</taxon>
        <taxon>Ecdysozoa</taxon>
        <taxon>Arthropoda</taxon>
        <taxon>Chelicerata</taxon>
        <taxon>Arachnida</taxon>
        <taxon>Acari</taxon>
        <taxon>Parasitiformes</taxon>
        <taxon>Mesostigmata</taxon>
        <taxon>Gamasina</taxon>
        <taxon>Dermanyssoidea</taxon>
        <taxon>Laelapidae</taxon>
        <taxon>Tropilaelaps</taxon>
    </lineage>
</organism>
<comment type="caution">
    <text evidence="11">The sequence shown here is derived from an EMBL/GenBank/DDBJ whole genome shotgun (WGS) entry which is preliminary data.</text>
</comment>